<accession>A0A166FR16</accession>
<dbReference type="Proteomes" id="UP000076532">
    <property type="component" value="Unassembled WGS sequence"/>
</dbReference>
<keyword evidence="2" id="KW-1185">Reference proteome</keyword>
<evidence type="ECO:0000313" key="2">
    <source>
        <dbReference type="Proteomes" id="UP000076532"/>
    </source>
</evidence>
<feature type="non-terminal residue" evidence="1">
    <location>
        <position position="1"/>
    </location>
</feature>
<gene>
    <name evidence="1" type="ORF">FIBSPDRAFT_865225</name>
</gene>
<evidence type="ECO:0000313" key="1">
    <source>
        <dbReference type="EMBL" id="KZP17068.1"/>
    </source>
</evidence>
<sequence>MVFDEMGSRSVVFTRPTQVRVRDLEGIDGDCRYVPGKIPAGRGYFGGVVLIGESTSALSERSHKPWS</sequence>
<dbReference type="AlphaFoldDB" id="A0A166FR16"/>
<protein>
    <submittedName>
        <fullName evidence="1">Uncharacterized protein</fullName>
    </submittedName>
</protein>
<organism evidence="1 2">
    <name type="scientific">Athelia psychrophila</name>
    <dbReference type="NCBI Taxonomy" id="1759441"/>
    <lineage>
        <taxon>Eukaryota</taxon>
        <taxon>Fungi</taxon>
        <taxon>Dikarya</taxon>
        <taxon>Basidiomycota</taxon>
        <taxon>Agaricomycotina</taxon>
        <taxon>Agaricomycetes</taxon>
        <taxon>Agaricomycetidae</taxon>
        <taxon>Atheliales</taxon>
        <taxon>Atheliaceae</taxon>
        <taxon>Athelia</taxon>
    </lineage>
</organism>
<proteinExistence type="predicted"/>
<reference evidence="1 2" key="1">
    <citation type="journal article" date="2016" name="Mol. Biol. Evol.">
        <title>Comparative Genomics of Early-Diverging Mushroom-Forming Fungi Provides Insights into the Origins of Lignocellulose Decay Capabilities.</title>
        <authorList>
            <person name="Nagy L.G."/>
            <person name="Riley R."/>
            <person name="Tritt A."/>
            <person name="Adam C."/>
            <person name="Daum C."/>
            <person name="Floudas D."/>
            <person name="Sun H."/>
            <person name="Yadav J.S."/>
            <person name="Pangilinan J."/>
            <person name="Larsson K.H."/>
            <person name="Matsuura K."/>
            <person name="Barry K."/>
            <person name="Labutti K."/>
            <person name="Kuo R."/>
            <person name="Ohm R.A."/>
            <person name="Bhattacharya S.S."/>
            <person name="Shirouzu T."/>
            <person name="Yoshinaga Y."/>
            <person name="Martin F.M."/>
            <person name="Grigoriev I.V."/>
            <person name="Hibbett D.S."/>
        </authorList>
    </citation>
    <scope>NUCLEOTIDE SEQUENCE [LARGE SCALE GENOMIC DNA]</scope>
    <source>
        <strain evidence="1 2">CBS 109695</strain>
    </source>
</reference>
<dbReference type="EMBL" id="KV417586">
    <property type="protein sequence ID" value="KZP17068.1"/>
    <property type="molecule type" value="Genomic_DNA"/>
</dbReference>
<name>A0A166FR16_9AGAM</name>